<dbReference type="SUPFAM" id="SSF47459">
    <property type="entry name" value="HLH, helix-loop-helix DNA-binding domain"/>
    <property type="match status" value="1"/>
</dbReference>
<reference evidence="6" key="1">
    <citation type="submission" date="2021-03" db="EMBL/GenBank/DDBJ databases">
        <authorList>
            <person name="Li Z."/>
            <person name="Yang C."/>
        </authorList>
    </citation>
    <scope>NUCLEOTIDE SEQUENCE</scope>
    <source>
        <strain evidence="6">Dzin_1.0</strain>
        <tissue evidence="6">Leaf</tissue>
    </source>
</reference>
<dbReference type="InterPro" id="IPR036638">
    <property type="entry name" value="HLH_DNA-bd_sf"/>
</dbReference>
<reference evidence="6" key="2">
    <citation type="journal article" date="2022" name="Hortic Res">
        <title>The genome of Dioscorea zingiberensis sheds light on the biosynthesis, origin and evolution of the medicinally important diosgenin saponins.</title>
        <authorList>
            <person name="Li Y."/>
            <person name="Tan C."/>
            <person name="Li Z."/>
            <person name="Guo J."/>
            <person name="Li S."/>
            <person name="Chen X."/>
            <person name="Wang C."/>
            <person name="Dai X."/>
            <person name="Yang H."/>
            <person name="Song W."/>
            <person name="Hou L."/>
            <person name="Xu J."/>
            <person name="Tong Z."/>
            <person name="Xu A."/>
            <person name="Yuan X."/>
            <person name="Wang W."/>
            <person name="Yang Q."/>
            <person name="Chen L."/>
            <person name="Sun Z."/>
            <person name="Wang K."/>
            <person name="Pan B."/>
            <person name="Chen J."/>
            <person name="Bao Y."/>
            <person name="Liu F."/>
            <person name="Qi X."/>
            <person name="Gang D.R."/>
            <person name="Wen J."/>
            <person name="Li J."/>
        </authorList>
    </citation>
    <scope>NUCLEOTIDE SEQUENCE</scope>
    <source>
        <strain evidence="6">Dzin_1.0</strain>
    </source>
</reference>
<keyword evidence="7" id="KW-1185">Reference proteome</keyword>
<evidence type="ECO:0000256" key="3">
    <source>
        <dbReference type="ARBA" id="ARBA00023163"/>
    </source>
</evidence>
<evidence type="ECO:0000259" key="5">
    <source>
        <dbReference type="PROSITE" id="PS50888"/>
    </source>
</evidence>
<evidence type="ECO:0000256" key="1">
    <source>
        <dbReference type="ARBA" id="ARBA00005510"/>
    </source>
</evidence>
<gene>
    <name evidence="6" type="ORF">J5N97_004307</name>
</gene>
<sequence>MQSDWRYLTGNGSPSHGYEVGGYNHLGDGGTYGAFAAPSFGPAVPAGRHDFPGPLMNGFEFQPMETCPKNFIIFDQTDNKSRVMFHPALAHKFCYPSSNIDPSLPHEIGKSHDNTIDNQGKLSSTMKEDTEEINALLSSEEEEEDGVEEDDDVISTGHTPCNWSSSPRHSSSSMAGSTSQKSKSSPSAQSSFSSNASSGRKRERMRKMVKALRQIIPGGEQLDTPSILDEAVRYLKSLKVEAEKLGIQNLED</sequence>
<dbReference type="EMBL" id="JAGGNH010000001">
    <property type="protein sequence ID" value="KAJ0985951.1"/>
    <property type="molecule type" value="Genomic_DNA"/>
</dbReference>
<evidence type="ECO:0000256" key="2">
    <source>
        <dbReference type="ARBA" id="ARBA00023015"/>
    </source>
</evidence>
<proteinExistence type="inferred from homology"/>
<feature type="compositionally biased region" description="Basic residues" evidence="4">
    <location>
        <begin position="199"/>
        <end position="208"/>
    </location>
</feature>
<dbReference type="SMART" id="SM00353">
    <property type="entry name" value="HLH"/>
    <property type="match status" value="1"/>
</dbReference>
<dbReference type="Proteomes" id="UP001085076">
    <property type="component" value="Miscellaneous, Linkage group lg01"/>
</dbReference>
<feature type="compositionally biased region" description="Low complexity" evidence="4">
    <location>
        <begin position="164"/>
        <end position="198"/>
    </location>
</feature>
<protein>
    <recommendedName>
        <fullName evidence="5">BHLH domain-containing protein</fullName>
    </recommendedName>
</protein>
<keyword evidence="3" id="KW-0804">Transcription</keyword>
<feature type="region of interest" description="Disordered" evidence="4">
    <location>
        <begin position="104"/>
        <end position="208"/>
    </location>
</feature>
<organism evidence="6 7">
    <name type="scientific">Dioscorea zingiberensis</name>
    <dbReference type="NCBI Taxonomy" id="325984"/>
    <lineage>
        <taxon>Eukaryota</taxon>
        <taxon>Viridiplantae</taxon>
        <taxon>Streptophyta</taxon>
        <taxon>Embryophyta</taxon>
        <taxon>Tracheophyta</taxon>
        <taxon>Spermatophyta</taxon>
        <taxon>Magnoliopsida</taxon>
        <taxon>Liliopsida</taxon>
        <taxon>Dioscoreales</taxon>
        <taxon>Dioscoreaceae</taxon>
        <taxon>Dioscorea</taxon>
    </lineage>
</organism>
<comment type="similarity">
    <text evidence="1">Belongs to the bHLH protein family.</text>
</comment>
<dbReference type="InterPro" id="IPR037546">
    <property type="entry name" value="SAC51-like"/>
</dbReference>
<feature type="compositionally biased region" description="Acidic residues" evidence="4">
    <location>
        <begin position="139"/>
        <end position="153"/>
    </location>
</feature>
<dbReference type="Gene3D" id="4.10.280.10">
    <property type="entry name" value="Helix-loop-helix DNA-binding domain"/>
    <property type="match status" value="1"/>
</dbReference>
<evidence type="ECO:0000256" key="4">
    <source>
        <dbReference type="SAM" id="MobiDB-lite"/>
    </source>
</evidence>
<dbReference type="PROSITE" id="PS50888">
    <property type="entry name" value="BHLH"/>
    <property type="match status" value="1"/>
</dbReference>
<keyword evidence="2" id="KW-0805">Transcription regulation</keyword>
<accession>A0A9D5HRL5</accession>
<feature type="compositionally biased region" description="Polar residues" evidence="4">
    <location>
        <begin position="116"/>
        <end position="125"/>
    </location>
</feature>
<feature type="domain" description="BHLH" evidence="5">
    <location>
        <begin position="189"/>
        <end position="238"/>
    </location>
</feature>
<evidence type="ECO:0000313" key="7">
    <source>
        <dbReference type="Proteomes" id="UP001085076"/>
    </source>
</evidence>
<dbReference type="PANTHER" id="PTHR36066:SF11">
    <property type="entry name" value="TRANSCRIPTION FACTOR BHLH144"/>
    <property type="match status" value="1"/>
</dbReference>
<dbReference type="GO" id="GO:0046983">
    <property type="term" value="F:protein dimerization activity"/>
    <property type="evidence" value="ECO:0007669"/>
    <property type="project" value="InterPro"/>
</dbReference>
<dbReference type="OrthoDB" id="1921805at2759"/>
<comment type="caution">
    <text evidence="6">The sequence shown here is derived from an EMBL/GenBank/DDBJ whole genome shotgun (WGS) entry which is preliminary data.</text>
</comment>
<dbReference type="AlphaFoldDB" id="A0A9D5HRL5"/>
<evidence type="ECO:0000313" key="6">
    <source>
        <dbReference type="EMBL" id="KAJ0985951.1"/>
    </source>
</evidence>
<name>A0A9D5HRL5_9LILI</name>
<dbReference type="PANTHER" id="PTHR36066">
    <property type="entry name" value="TRANSCRIPTION FACTOR BHLH145"/>
    <property type="match status" value="1"/>
</dbReference>
<dbReference type="InterPro" id="IPR011598">
    <property type="entry name" value="bHLH_dom"/>
</dbReference>
<dbReference type="Pfam" id="PF23173">
    <property type="entry name" value="bHLH_SAC51"/>
    <property type="match status" value="1"/>
</dbReference>